<dbReference type="PANTHER" id="PTHR21143">
    <property type="entry name" value="INVERTEBRATE GUSTATORY RECEPTOR"/>
    <property type="match status" value="1"/>
</dbReference>
<organism evidence="9 10">
    <name type="scientific">Chironomus riparius</name>
    <dbReference type="NCBI Taxonomy" id="315576"/>
    <lineage>
        <taxon>Eukaryota</taxon>
        <taxon>Metazoa</taxon>
        <taxon>Ecdysozoa</taxon>
        <taxon>Arthropoda</taxon>
        <taxon>Hexapoda</taxon>
        <taxon>Insecta</taxon>
        <taxon>Pterygota</taxon>
        <taxon>Neoptera</taxon>
        <taxon>Endopterygota</taxon>
        <taxon>Diptera</taxon>
        <taxon>Nematocera</taxon>
        <taxon>Chironomoidea</taxon>
        <taxon>Chironomidae</taxon>
        <taxon>Chironominae</taxon>
        <taxon>Chironomus</taxon>
    </lineage>
</organism>
<evidence type="ECO:0000256" key="3">
    <source>
        <dbReference type="ARBA" id="ARBA00022692"/>
    </source>
</evidence>
<protein>
    <recommendedName>
        <fullName evidence="8">Gustatory receptor</fullName>
    </recommendedName>
</protein>
<dbReference type="AlphaFoldDB" id="A0A9N9S426"/>
<keyword evidence="7 8" id="KW-0807">Transducer</keyword>
<reference evidence="9" key="1">
    <citation type="submission" date="2022-01" db="EMBL/GenBank/DDBJ databases">
        <authorList>
            <person name="King R."/>
        </authorList>
    </citation>
    <scope>NUCLEOTIDE SEQUENCE</scope>
</reference>
<accession>A0A9N9S426</accession>
<name>A0A9N9S426_9DIPT</name>
<sequence>MSQSYLITDVLRNVKLLKILGITFFSVENGKSVTRLQDVLYMLTTIGIGAFICYYSLAYSNDVNSEDSKIASIGNFLVNIASIIIVILSVFITFLFRHKIWFLAQKLDTIELKLRDVGSKMNYNKVMNMYGYACVGVLLIITALEYLSYVLQGSLVQVILDLYSCVYFSINISICTIIILSIALKLKRVNTVCKSMLIHGDYQNSIMKVHTTESNEEIDTIAKIYEIYSICIDAGTTLKLANEMMKQSKDMNKTLILVTFTTLVKKRPPKFTCGLFDFDWKLVFANISSAATNFVILMQFDMASKH</sequence>
<dbReference type="GO" id="GO:0030424">
    <property type="term" value="C:axon"/>
    <property type="evidence" value="ECO:0007669"/>
    <property type="project" value="TreeGrafter"/>
</dbReference>
<evidence type="ECO:0000313" key="9">
    <source>
        <dbReference type="EMBL" id="CAG9809911.1"/>
    </source>
</evidence>
<dbReference type="GO" id="GO:0008049">
    <property type="term" value="P:male courtship behavior"/>
    <property type="evidence" value="ECO:0007669"/>
    <property type="project" value="TreeGrafter"/>
</dbReference>
<feature type="transmembrane region" description="Helical" evidence="8">
    <location>
        <begin position="77"/>
        <end position="96"/>
    </location>
</feature>
<comment type="similarity">
    <text evidence="8">Belongs to the insect chemoreceptor superfamily. Gustatory receptor (GR) family.</text>
</comment>
<evidence type="ECO:0000256" key="6">
    <source>
        <dbReference type="ARBA" id="ARBA00023170"/>
    </source>
</evidence>
<evidence type="ECO:0000256" key="8">
    <source>
        <dbReference type="RuleBase" id="RU363108"/>
    </source>
</evidence>
<evidence type="ECO:0000256" key="1">
    <source>
        <dbReference type="ARBA" id="ARBA00004651"/>
    </source>
</evidence>
<evidence type="ECO:0000313" key="10">
    <source>
        <dbReference type="Proteomes" id="UP001153620"/>
    </source>
</evidence>
<dbReference type="Proteomes" id="UP001153620">
    <property type="component" value="Chromosome 3"/>
</dbReference>
<keyword evidence="4 8" id="KW-1133">Transmembrane helix</keyword>
<evidence type="ECO:0000256" key="2">
    <source>
        <dbReference type="ARBA" id="ARBA00022475"/>
    </source>
</evidence>
<dbReference type="OrthoDB" id="6366728at2759"/>
<keyword evidence="2 8" id="KW-1003">Cell membrane</keyword>
<dbReference type="InterPro" id="IPR013604">
    <property type="entry name" value="7TM_chemorcpt"/>
</dbReference>
<dbReference type="GO" id="GO:0050909">
    <property type="term" value="P:sensory perception of taste"/>
    <property type="evidence" value="ECO:0007669"/>
    <property type="project" value="InterPro"/>
</dbReference>
<evidence type="ECO:0000256" key="7">
    <source>
        <dbReference type="ARBA" id="ARBA00023224"/>
    </source>
</evidence>
<dbReference type="GO" id="GO:0005886">
    <property type="term" value="C:plasma membrane"/>
    <property type="evidence" value="ECO:0007669"/>
    <property type="project" value="UniProtKB-SubCell"/>
</dbReference>
<keyword evidence="3 8" id="KW-0812">Transmembrane</keyword>
<reference evidence="9" key="2">
    <citation type="submission" date="2022-10" db="EMBL/GenBank/DDBJ databases">
        <authorList>
            <consortium name="ENA_rothamsted_submissions"/>
            <consortium name="culmorum"/>
            <person name="King R."/>
        </authorList>
    </citation>
    <scope>NUCLEOTIDE SEQUENCE</scope>
</reference>
<keyword evidence="6 8" id="KW-0675">Receptor</keyword>
<dbReference type="GO" id="GO:0007635">
    <property type="term" value="P:chemosensory behavior"/>
    <property type="evidence" value="ECO:0007669"/>
    <property type="project" value="TreeGrafter"/>
</dbReference>
<comment type="function">
    <text evidence="8">Gustatory receptor which mediates acceptance or avoidance behavior, depending on its substrates.</text>
</comment>
<evidence type="ECO:0000256" key="5">
    <source>
        <dbReference type="ARBA" id="ARBA00023136"/>
    </source>
</evidence>
<dbReference type="Pfam" id="PF08395">
    <property type="entry name" value="7tm_7"/>
    <property type="match status" value="2"/>
</dbReference>
<proteinExistence type="inferred from homology"/>
<feature type="transmembrane region" description="Helical" evidence="8">
    <location>
        <begin position="129"/>
        <end position="147"/>
    </location>
</feature>
<dbReference type="GO" id="GO:0030425">
    <property type="term" value="C:dendrite"/>
    <property type="evidence" value="ECO:0007669"/>
    <property type="project" value="TreeGrafter"/>
</dbReference>
<gene>
    <name evidence="9" type="ORF">CHIRRI_LOCUS12731</name>
</gene>
<keyword evidence="10" id="KW-1185">Reference proteome</keyword>
<comment type="subcellular location">
    <subcellularLocation>
        <location evidence="1 8">Cell membrane</location>
        <topology evidence="1 8">Multi-pass membrane protein</topology>
    </subcellularLocation>
</comment>
<dbReference type="GO" id="GO:0007165">
    <property type="term" value="P:signal transduction"/>
    <property type="evidence" value="ECO:0007669"/>
    <property type="project" value="UniProtKB-KW"/>
</dbReference>
<dbReference type="PANTHER" id="PTHR21143:SF104">
    <property type="entry name" value="GUSTATORY RECEPTOR 8A-RELATED"/>
    <property type="match status" value="1"/>
</dbReference>
<feature type="transmembrane region" description="Helical" evidence="8">
    <location>
        <begin position="167"/>
        <end position="186"/>
    </location>
</feature>
<feature type="transmembrane region" description="Helical" evidence="8">
    <location>
        <begin position="39"/>
        <end position="57"/>
    </location>
</feature>
<evidence type="ECO:0000256" key="4">
    <source>
        <dbReference type="ARBA" id="ARBA00022989"/>
    </source>
</evidence>
<comment type="caution">
    <text evidence="8">Lacks conserved residue(s) required for the propagation of feature annotation.</text>
</comment>
<keyword evidence="5 8" id="KW-0472">Membrane</keyword>
<dbReference type="EMBL" id="OU895879">
    <property type="protein sequence ID" value="CAG9809911.1"/>
    <property type="molecule type" value="Genomic_DNA"/>
</dbReference>
<dbReference type="GO" id="GO:0043025">
    <property type="term" value="C:neuronal cell body"/>
    <property type="evidence" value="ECO:0007669"/>
    <property type="project" value="TreeGrafter"/>
</dbReference>